<feature type="transmembrane region" description="Helical" evidence="10">
    <location>
        <begin position="103"/>
        <end position="128"/>
    </location>
</feature>
<feature type="transmembrane region" description="Helical" evidence="10">
    <location>
        <begin position="274"/>
        <end position="298"/>
    </location>
</feature>
<feature type="region of interest" description="Disordered" evidence="9">
    <location>
        <begin position="1462"/>
        <end position="1502"/>
    </location>
</feature>
<keyword evidence="2" id="KW-0813">Transport</keyword>
<evidence type="ECO:0000259" key="12">
    <source>
        <dbReference type="PROSITE" id="PS50929"/>
    </source>
</evidence>
<keyword evidence="14" id="KW-1185">Reference proteome</keyword>
<feature type="region of interest" description="Disordered" evidence="9">
    <location>
        <begin position="1420"/>
        <end position="1449"/>
    </location>
</feature>
<evidence type="ECO:0000256" key="2">
    <source>
        <dbReference type="ARBA" id="ARBA00022448"/>
    </source>
</evidence>
<evidence type="ECO:0000256" key="6">
    <source>
        <dbReference type="ARBA" id="ARBA00022840"/>
    </source>
</evidence>
<feature type="domain" description="ABC transporter" evidence="11">
    <location>
        <begin position="1188"/>
        <end position="1432"/>
    </location>
</feature>
<feature type="domain" description="ABC transmembrane type-1" evidence="12">
    <location>
        <begin position="909"/>
        <end position="1151"/>
    </location>
</feature>
<dbReference type="InterPro" id="IPR050173">
    <property type="entry name" value="ABC_transporter_C-like"/>
</dbReference>
<keyword evidence="6" id="KW-0067">ATP-binding</keyword>
<evidence type="ECO:0000256" key="8">
    <source>
        <dbReference type="ARBA" id="ARBA00023136"/>
    </source>
</evidence>
<keyword evidence="8 10" id="KW-0472">Membrane</keyword>
<dbReference type="PROSITE" id="PS00211">
    <property type="entry name" value="ABC_TRANSPORTER_1"/>
    <property type="match status" value="2"/>
</dbReference>
<dbReference type="SMART" id="SM00382">
    <property type="entry name" value="AAA"/>
    <property type="match status" value="2"/>
</dbReference>
<dbReference type="Gene3D" id="3.40.50.300">
    <property type="entry name" value="P-loop containing nucleotide triphosphate hydrolases"/>
    <property type="match status" value="3"/>
</dbReference>
<dbReference type="Pfam" id="PF00664">
    <property type="entry name" value="ABC_membrane"/>
    <property type="match status" value="2"/>
</dbReference>
<name>A0A0A1T2G8_9HYPO</name>
<dbReference type="EMBL" id="CDHN01000001">
    <property type="protein sequence ID" value="CEJ80447.1"/>
    <property type="molecule type" value="Genomic_DNA"/>
</dbReference>
<evidence type="ECO:0000256" key="1">
    <source>
        <dbReference type="ARBA" id="ARBA00004651"/>
    </source>
</evidence>
<evidence type="ECO:0000259" key="11">
    <source>
        <dbReference type="PROSITE" id="PS50893"/>
    </source>
</evidence>
<dbReference type="InterPro" id="IPR027417">
    <property type="entry name" value="P-loop_NTPase"/>
</dbReference>
<dbReference type="InterPro" id="IPR017871">
    <property type="entry name" value="ABC_transporter-like_CS"/>
</dbReference>
<keyword evidence="7 10" id="KW-1133">Transmembrane helix</keyword>
<accession>A0A0A1T2G8</accession>
<dbReference type="GO" id="GO:0016887">
    <property type="term" value="F:ATP hydrolysis activity"/>
    <property type="evidence" value="ECO:0007669"/>
    <property type="project" value="InterPro"/>
</dbReference>
<dbReference type="InterPro" id="IPR003439">
    <property type="entry name" value="ABC_transporter-like_ATP-bd"/>
</dbReference>
<keyword evidence="5" id="KW-0547">Nucleotide-binding</keyword>
<dbReference type="SUPFAM" id="SSF52540">
    <property type="entry name" value="P-loop containing nucleoside triphosphate hydrolases"/>
    <property type="match status" value="2"/>
</dbReference>
<feature type="transmembrane region" description="Helical" evidence="10">
    <location>
        <begin position="405"/>
        <end position="431"/>
    </location>
</feature>
<dbReference type="PROSITE" id="PS50929">
    <property type="entry name" value="ABC_TM1F"/>
    <property type="match status" value="2"/>
</dbReference>
<evidence type="ECO:0000256" key="7">
    <source>
        <dbReference type="ARBA" id="ARBA00022989"/>
    </source>
</evidence>
<dbReference type="GO" id="GO:0005886">
    <property type="term" value="C:plasma membrane"/>
    <property type="evidence" value="ECO:0007669"/>
    <property type="project" value="UniProtKB-SubCell"/>
</dbReference>
<feature type="domain" description="ABC transmembrane type-1" evidence="12">
    <location>
        <begin position="297"/>
        <end position="559"/>
    </location>
</feature>
<dbReference type="STRING" id="1531966.A0A0A1T2G8"/>
<sequence>MDVLYTTSRLVGRFLTNDNTFGPVSESLVDFTLVFENCILTIIPTSIIIAACPVYVAHYQNAAPVASRNDQFRIKTLFAVALLSLEIARSCLYFQVQSADGSLLANTAIAAMTVSSLGALALPVLLYYNHVYAFQPSALISIYLSLSALLDGAKVRSDFLRPSMGAIGGLTLTVLVVKVILTVIQEIPKPVDKTLRGTDKLNGDVTLGFWIKLLMFWINSTLFYGFRHRLTMAELGGLGPRFAYQTLSAKFEKYWDKANKDDPHVLAKTCTRALIWHLVAAAIPRIAIAVLSYLHVFLLQAALDYLGNPTASRDDANLLVGATVLLYSGLALSTVFFSYLSNKLAVRLRGILAYQITKKNLNLPQSAARTAAALTLITADINGILDTIRQLYDMWIGLFELTLGFYLLYTIVGAAFFLPLVPIFVSTLLGWHFGKQVGPALSNWNLSIQKRVSKTAGVLSQIKAIKMIGLEKVITGLVQNLRESEITTSQAVRKIRIILVAFLPLNYWFTPAAILLGGIYWTIWRDGLEPTSVFTVLNFVWLLRSPIHYLFHVSTIISGLLACLNRIQTFLNLPERHDPRELRILRGAASSTTLEGKEKGLQDEDAKMSTIEKEMRARCISLTNVSVAAQNNDGDVLNGLTLSIPTAKLTMVVGPVGSGKSVFLKTVIGETKLRTGKVQITTADIGYCDQNVWLPNLSLQDNHDITQLEQGSKTLIGPNGSKLSGGQRQRLALARALYPFTPIIVCDDILSALDRTTTARLFINVFGPEGILKAHGRTAILASHAVEWVTFADQVVDVSPQGTAQVYNGSDAISLYAQSAIPSHHNAQIPGRAEAAPVPENKDLEYALQDTKNPASKMNRLQYRYLFQAVPRRLVVLFCGLIAMVAFLEKFPELYVRIWVELDATNRNLIYGMIGLGFFAILINGAAAWLWQLVIMPKIASSLHAVYLSKVMSSTLPFLTCTSSGVLLNRFTQDMSLLAQEMPMALYGTLYLSGIMLTNVGLIVSGADYASLVIPAIFVILYLLQAFYLRTSRQMRLLDLEAKTPLYAILTDTIAGLEHIRFFGWDAQILDESSQLLDHSQKSFYYMISIQRWLLLVLDLLGVVIATVLITTSLIYTNTTSQSGLGLSLLSLAQFSALSKALIEKWTTLETSLGAVMRLQEFAMNTPSEKDDDDVQPMPDEWPSKGQVEFKSVTSKYSPQPNTPLALEGISTVIDAGQNVVIVGRTGSGKSSVILTLLNFLEMSGQILVDDVDIAKLPKDELRRAITTIPQEPVELPGSVLNSVLSFDLLKPEGEGTLHDVAIEEVLSELGLLDHVNQHGGIEAPYEDMNFSAGQKQLLSIARAMLHRLEYATKLILMDEVTSNMDYESERRAHHAMNVAFDGCTRVMISHRLSGFTNCDIALTLSNGWLVNTERIARAPVAQPGSPGPSTAIEEQNAKSSGPLNEFPPGWIASGDVGARIKNFNTDTSSSGSSDEADGGQPSITMRRAMKASVRKLRQERN</sequence>
<dbReference type="SUPFAM" id="SSF90123">
    <property type="entry name" value="ABC transporter transmembrane region"/>
    <property type="match status" value="2"/>
</dbReference>
<proteinExistence type="predicted"/>
<dbReference type="GO" id="GO:0005524">
    <property type="term" value="F:ATP binding"/>
    <property type="evidence" value="ECO:0007669"/>
    <property type="project" value="UniProtKB-KW"/>
</dbReference>
<reference evidence="13 14" key="1">
    <citation type="journal article" date="2015" name="Genome Announc.">
        <title>Draft Genome Sequence and Gene Annotation of the Entomopathogenic Fungus Verticillium hemipterigenum.</title>
        <authorList>
            <person name="Horn F."/>
            <person name="Habel A."/>
            <person name="Scharf D.H."/>
            <person name="Dworschak J."/>
            <person name="Brakhage A.A."/>
            <person name="Guthke R."/>
            <person name="Hertweck C."/>
            <person name="Linde J."/>
        </authorList>
    </citation>
    <scope>NUCLEOTIDE SEQUENCE [LARGE SCALE GENOMIC DNA]</scope>
</reference>
<evidence type="ECO:0000313" key="14">
    <source>
        <dbReference type="Proteomes" id="UP000039046"/>
    </source>
</evidence>
<feature type="transmembrane region" description="Helical" evidence="10">
    <location>
        <begin position="1093"/>
        <end position="1116"/>
    </location>
</feature>
<evidence type="ECO:0000256" key="9">
    <source>
        <dbReference type="SAM" id="MobiDB-lite"/>
    </source>
</evidence>
<evidence type="ECO:0000313" key="13">
    <source>
        <dbReference type="EMBL" id="CEJ80447.1"/>
    </source>
</evidence>
<dbReference type="CDD" id="cd18580">
    <property type="entry name" value="ABC_6TM_ABCC_D2"/>
    <property type="match status" value="1"/>
</dbReference>
<dbReference type="Gene3D" id="1.20.1560.10">
    <property type="entry name" value="ABC transporter type 1, transmembrane domain"/>
    <property type="match status" value="2"/>
</dbReference>
<feature type="transmembrane region" description="Helical" evidence="10">
    <location>
        <begin position="367"/>
        <end position="385"/>
    </location>
</feature>
<feature type="transmembrane region" description="Helical" evidence="10">
    <location>
        <begin position="134"/>
        <end position="153"/>
    </location>
</feature>
<evidence type="ECO:0000256" key="4">
    <source>
        <dbReference type="ARBA" id="ARBA00022692"/>
    </source>
</evidence>
<feature type="transmembrane region" description="Helical" evidence="10">
    <location>
        <begin position="207"/>
        <end position="226"/>
    </location>
</feature>
<dbReference type="InterPro" id="IPR036640">
    <property type="entry name" value="ABC1_TM_sf"/>
</dbReference>
<organism evidence="13 14">
    <name type="scientific">[Torrubiella] hemipterigena</name>
    <dbReference type="NCBI Taxonomy" id="1531966"/>
    <lineage>
        <taxon>Eukaryota</taxon>
        <taxon>Fungi</taxon>
        <taxon>Dikarya</taxon>
        <taxon>Ascomycota</taxon>
        <taxon>Pezizomycotina</taxon>
        <taxon>Sordariomycetes</taxon>
        <taxon>Hypocreomycetidae</taxon>
        <taxon>Hypocreales</taxon>
        <taxon>Clavicipitaceae</taxon>
        <taxon>Clavicipitaceae incertae sedis</taxon>
        <taxon>'Torrubiella' clade</taxon>
    </lineage>
</organism>
<feature type="transmembrane region" description="Helical" evidence="10">
    <location>
        <begin position="984"/>
        <end position="1003"/>
    </location>
</feature>
<dbReference type="InterPro" id="IPR011527">
    <property type="entry name" value="ABC1_TM_dom"/>
</dbReference>
<feature type="transmembrane region" description="Helical" evidence="10">
    <location>
        <begin position="497"/>
        <end position="523"/>
    </location>
</feature>
<feature type="transmembrane region" description="Helical" evidence="10">
    <location>
        <begin position="908"/>
        <end position="931"/>
    </location>
</feature>
<protein>
    <recommendedName>
        <fullName evidence="15">ABC transporter</fullName>
    </recommendedName>
</protein>
<dbReference type="PROSITE" id="PS50893">
    <property type="entry name" value="ABC_TRANSPORTER_2"/>
    <property type="match status" value="2"/>
</dbReference>
<keyword evidence="3" id="KW-1003">Cell membrane</keyword>
<dbReference type="PANTHER" id="PTHR24223">
    <property type="entry name" value="ATP-BINDING CASSETTE SUB-FAMILY C"/>
    <property type="match status" value="1"/>
</dbReference>
<dbReference type="OrthoDB" id="6500128at2759"/>
<dbReference type="Proteomes" id="UP000039046">
    <property type="component" value="Unassembled WGS sequence"/>
</dbReference>
<dbReference type="InterPro" id="IPR044726">
    <property type="entry name" value="ABCC_6TM_D2"/>
</dbReference>
<feature type="domain" description="ABC transporter" evidence="11">
    <location>
        <begin position="620"/>
        <end position="825"/>
    </location>
</feature>
<dbReference type="Pfam" id="PF24357">
    <property type="entry name" value="TMD0_ABC"/>
    <property type="match status" value="1"/>
</dbReference>
<dbReference type="GO" id="GO:0140359">
    <property type="term" value="F:ABC-type transporter activity"/>
    <property type="evidence" value="ECO:0007669"/>
    <property type="project" value="InterPro"/>
</dbReference>
<gene>
    <name evidence="13" type="ORF">VHEMI00628</name>
</gene>
<feature type="transmembrane region" description="Helical" evidence="10">
    <location>
        <begin position="318"/>
        <end position="340"/>
    </location>
</feature>
<evidence type="ECO:0000256" key="3">
    <source>
        <dbReference type="ARBA" id="ARBA00022475"/>
    </source>
</evidence>
<feature type="transmembrane region" description="Helical" evidence="10">
    <location>
        <begin position="870"/>
        <end position="888"/>
    </location>
</feature>
<dbReference type="InterPro" id="IPR056227">
    <property type="entry name" value="TMD0_ABC"/>
</dbReference>
<dbReference type="Pfam" id="PF00005">
    <property type="entry name" value="ABC_tran"/>
    <property type="match status" value="2"/>
</dbReference>
<dbReference type="InterPro" id="IPR003593">
    <property type="entry name" value="AAA+_ATPase"/>
</dbReference>
<feature type="transmembrane region" description="Helical" evidence="10">
    <location>
        <begin position="165"/>
        <end position="187"/>
    </location>
</feature>
<comment type="subcellular location">
    <subcellularLocation>
        <location evidence="1">Cell membrane</location>
        <topology evidence="1">Multi-pass membrane protein</topology>
    </subcellularLocation>
</comment>
<feature type="transmembrane region" description="Helical" evidence="10">
    <location>
        <begin position="1009"/>
        <end position="1029"/>
    </location>
</feature>
<dbReference type="PANTHER" id="PTHR24223:SF399">
    <property type="entry name" value="ABC TRANSPORTER ATNG"/>
    <property type="match status" value="1"/>
</dbReference>
<evidence type="ECO:0000256" key="5">
    <source>
        <dbReference type="ARBA" id="ARBA00022741"/>
    </source>
</evidence>
<evidence type="ECO:0000256" key="10">
    <source>
        <dbReference type="SAM" id="Phobius"/>
    </source>
</evidence>
<evidence type="ECO:0008006" key="15">
    <source>
        <dbReference type="Google" id="ProtNLM"/>
    </source>
</evidence>
<keyword evidence="4 10" id="KW-0812">Transmembrane</keyword>
<dbReference type="HOGENOM" id="CLU_000604_27_5_1"/>
<feature type="transmembrane region" description="Helical" evidence="10">
    <location>
        <begin position="38"/>
        <end position="57"/>
    </location>
</feature>